<dbReference type="GO" id="GO:0009318">
    <property type="term" value="C:exodeoxyribonuclease VII complex"/>
    <property type="evidence" value="ECO:0007669"/>
    <property type="project" value="InterPro"/>
</dbReference>
<dbReference type="AlphaFoldDB" id="A0A382CFQ2"/>
<proteinExistence type="inferred from homology"/>
<sequence length="85" mass="9503">VAAKKKDNPTDEVPFEEGLKKLEGIVEEMEGDDLPLEKLLERYEEGTRLAKGCQAKLEAAELKIQKLQPNADGEDELVDDDSVEF</sequence>
<dbReference type="NCBIfam" id="NF002140">
    <property type="entry name" value="PRK00977.1-4"/>
    <property type="match status" value="1"/>
</dbReference>
<dbReference type="InterPro" id="IPR037004">
    <property type="entry name" value="Exonuc_VII_ssu_sf"/>
</dbReference>
<keyword evidence="3" id="KW-0378">Hydrolase</keyword>
<dbReference type="Gene3D" id="1.10.287.1040">
    <property type="entry name" value="Exonuclease VII, small subunit"/>
    <property type="match status" value="1"/>
</dbReference>
<protein>
    <submittedName>
        <fullName evidence="4">Uncharacterized protein</fullName>
    </submittedName>
</protein>
<dbReference type="GO" id="GO:0006308">
    <property type="term" value="P:DNA catabolic process"/>
    <property type="evidence" value="ECO:0007669"/>
    <property type="project" value="InterPro"/>
</dbReference>
<dbReference type="GO" id="GO:0005829">
    <property type="term" value="C:cytosol"/>
    <property type="evidence" value="ECO:0007669"/>
    <property type="project" value="TreeGrafter"/>
</dbReference>
<keyword evidence="1" id="KW-0963">Cytoplasm</keyword>
<dbReference type="InterPro" id="IPR003761">
    <property type="entry name" value="Exonuc_VII_S"/>
</dbReference>
<dbReference type="HAMAP" id="MF_00337">
    <property type="entry name" value="Exonuc_7_S"/>
    <property type="match status" value="1"/>
</dbReference>
<evidence type="ECO:0000256" key="2">
    <source>
        <dbReference type="ARBA" id="ARBA00022722"/>
    </source>
</evidence>
<organism evidence="4">
    <name type="scientific">marine metagenome</name>
    <dbReference type="NCBI Taxonomy" id="408172"/>
    <lineage>
        <taxon>unclassified sequences</taxon>
        <taxon>metagenomes</taxon>
        <taxon>ecological metagenomes</taxon>
    </lineage>
</organism>
<evidence type="ECO:0000313" key="4">
    <source>
        <dbReference type="EMBL" id="SVB24704.1"/>
    </source>
</evidence>
<dbReference type="PANTHER" id="PTHR34137:SF1">
    <property type="entry name" value="EXODEOXYRIBONUCLEASE 7 SMALL SUBUNIT"/>
    <property type="match status" value="1"/>
</dbReference>
<keyword evidence="2" id="KW-0540">Nuclease</keyword>
<accession>A0A382CFQ2</accession>
<name>A0A382CFQ2_9ZZZZ</name>
<dbReference type="EMBL" id="UINC01034212">
    <property type="protein sequence ID" value="SVB24704.1"/>
    <property type="molecule type" value="Genomic_DNA"/>
</dbReference>
<dbReference type="PIRSF" id="PIRSF006488">
    <property type="entry name" value="Exonuc_VII_S"/>
    <property type="match status" value="1"/>
</dbReference>
<reference evidence="4" key="1">
    <citation type="submission" date="2018-05" db="EMBL/GenBank/DDBJ databases">
        <authorList>
            <person name="Lanie J.A."/>
            <person name="Ng W.-L."/>
            <person name="Kazmierczak K.M."/>
            <person name="Andrzejewski T.M."/>
            <person name="Davidsen T.M."/>
            <person name="Wayne K.J."/>
            <person name="Tettelin H."/>
            <person name="Glass J.I."/>
            <person name="Rusch D."/>
            <person name="Podicherti R."/>
            <person name="Tsui H.-C.T."/>
            <person name="Winkler M.E."/>
        </authorList>
    </citation>
    <scope>NUCLEOTIDE SEQUENCE</scope>
</reference>
<feature type="non-terminal residue" evidence="4">
    <location>
        <position position="1"/>
    </location>
</feature>
<dbReference type="GO" id="GO:0008855">
    <property type="term" value="F:exodeoxyribonuclease VII activity"/>
    <property type="evidence" value="ECO:0007669"/>
    <property type="project" value="InterPro"/>
</dbReference>
<dbReference type="NCBIfam" id="TIGR01280">
    <property type="entry name" value="xseB"/>
    <property type="match status" value="1"/>
</dbReference>
<dbReference type="SUPFAM" id="SSF116842">
    <property type="entry name" value="XseB-like"/>
    <property type="match status" value="1"/>
</dbReference>
<dbReference type="PANTHER" id="PTHR34137">
    <property type="entry name" value="EXODEOXYRIBONUCLEASE 7 SMALL SUBUNIT"/>
    <property type="match status" value="1"/>
</dbReference>
<evidence type="ECO:0000256" key="1">
    <source>
        <dbReference type="ARBA" id="ARBA00022490"/>
    </source>
</evidence>
<gene>
    <name evidence="4" type="ORF">METZ01_LOCUS177558</name>
</gene>
<evidence type="ECO:0000256" key="3">
    <source>
        <dbReference type="ARBA" id="ARBA00022801"/>
    </source>
</evidence>
<dbReference type="Pfam" id="PF02609">
    <property type="entry name" value="Exonuc_VII_S"/>
    <property type="match status" value="1"/>
</dbReference>